<protein>
    <submittedName>
        <fullName evidence="11">MFS transporter</fullName>
    </submittedName>
</protein>
<feature type="transmembrane region" description="Helical" evidence="9">
    <location>
        <begin position="291"/>
        <end position="310"/>
    </location>
</feature>
<dbReference type="PROSITE" id="PS50850">
    <property type="entry name" value="MFS"/>
    <property type="match status" value="1"/>
</dbReference>
<evidence type="ECO:0000256" key="2">
    <source>
        <dbReference type="ARBA" id="ARBA00022448"/>
    </source>
</evidence>
<dbReference type="InterPro" id="IPR020846">
    <property type="entry name" value="MFS_dom"/>
</dbReference>
<dbReference type="KEGG" id="sarm:DVA86_30340"/>
<evidence type="ECO:0000256" key="3">
    <source>
        <dbReference type="ARBA" id="ARBA00022475"/>
    </source>
</evidence>
<dbReference type="GO" id="GO:0046677">
    <property type="term" value="P:response to antibiotic"/>
    <property type="evidence" value="ECO:0007669"/>
    <property type="project" value="UniProtKB-KW"/>
</dbReference>
<keyword evidence="2" id="KW-0813">Transport</keyword>
<accession>A0A345XX86</accession>
<dbReference type="PANTHER" id="PTHR42718">
    <property type="entry name" value="MAJOR FACILITATOR SUPERFAMILY MULTIDRUG TRANSPORTER MFSC"/>
    <property type="match status" value="1"/>
</dbReference>
<evidence type="ECO:0000256" key="9">
    <source>
        <dbReference type="SAM" id="Phobius"/>
    </source>
</evidence>
<dbReference type="PANTHER" id="PTHR42718:SF46">
    <property type="entry name" value="BLR6921 PROTEIN"/>
    <property type="match status" value="1"/>
</dbReference>
<feature type="transmembrane region" description="Helical" evidence="9">
    <location>
        <begin position="449"/>
        <end position="474"/>
    </location>
</feature>
<feature type="transmembrane region" description="Helical" evidence="9">
    <location>
        <begin position="513"/>
        <end position="534"/>
    </location>
</feature>
<feature type="transmembrane region" description="Helical" evidence="9">
    <location>
        <begin position="162"/>
        <end position="180"/>
    </location>
</feature>
<proteinExistence type="predicted"/>
<comment type="subcellular location">
    <subcellularLocation>
        <location evidence="1">Cell membrane</location>
        <topology evidence="1">Multi-pass membrane protein</topology>
    </subcellularLocation>
</comment>
<feature type="transmembrane region" description="Helical" evidence="9">
    <location>
        <begin position="316"/>
        <end position="338"/>
    </location>
</feature>
<feature type="transmembrane region" description="Helical" evidence="9">
    <location>
        <begin position="97"/>
        <end position="118"/>
    </location>
</feature>
<keyword evidence="6 9" id="KW-0472">Membrane</keyword>
<keyword evidence="5 9" id="KW-1133">Transmembrane helix</keyword>
<dbReference type="Pfam" id="PF07690">
    <property type="entry name" value="MFS_1"/>
    <property type="match status" value="1"/>
</dbReference>
<dbReference type="InterPro" id="IPR011701">
    <property type="entry name" value="MFS"/>
</dbReference>
<sequence length="544" mass="54307">MRRVRGARAGRSFRSSGTRAASAGADACAIAVSVPSGPISTNRCTPRSASVVTPSATRTAPRTCRTQYYAKHHPSAQATPPARSTTTRSRPRTAQGFALLGTVQAVLIFTLAALAVPLPDIGAEYGLLRADLILLNAAYGLTFAGLLLFGGRLVDRFGGRRILTAGLAVFAAASLLAPLVPGYPALLTARFAQGTGAALIAPAAMALLRALFPAPLAYARAMATWGGLSVLGATAGNLLSGVISALASWRWTFAVPLLVAAAALALAPRLLPAPPPRTRAPGAYAPPALDLPGAVLATAGITVASYGLVLTDARPWSSAAVLVPLLFGAALLAAFVLVELRVRDPLLPPRFLLRPRRALGLTAIALTATSTAIAFLLFSLHLQEARGWSPLETSAAFVPFGAALLLAGGAARPLIARHGTGPVTAAGLGTGAAGLLLLAATGLDTGLPYALGLLPGLVLLPAGAAASFAGAAVLAMEDVPGRQTGLAGGVLNTAMELGPTVVLAVLLTFGGDAASLTAAGASLAAVAAGVAVLGGPARSGPSGG</sequence>
<feature type="transmembrane region" description="Helical" evidence="9">
    <location>
        <begin position="486"/>
        <end position="507"/>
    </location>
</feature>
<evidence type="ECO:0000256" key="5">
    <source>
        <dbReference type="ARBA" id="ARBA00022989"/>
    </source>
</evidence>
<dbReference type="Proteomes" id="UP000254425">
    <property type="component" value="Chromosome"/>
</dbReference>
<gene>
    <name evidence="11" type="ORF">DVA86_30340</name>
</gene>
<feature type="domain" description="Major facilitator superfamily (MFS) profile" evidence="10">
    <location>
        <begin position="96"/>
        <end position="539"/>
    </location>
</feature>
<feature type="transmembrane region" description="Helical" evidence="9">
    <location>
        <begin position="224"/>
        <end position="247"/>
    </location>
</feature>
<dbReference type="AlphaFoldDB" id="A0A345XX86"/>
<evidence type="ECO:0000256" key="6">
    <source>
        <dbReference type="ARBA" id="ARBA00023136"/>
    </source>
</evidence>
<evidence type="ECO:0000259" key="10">
    <source>
        <dbReference type="PROSITE" id="PS50850"/>
    </source>
</evidence>
<evidence type="ECO:0000256" key="8">
    <source>
        <dbReference type="SAM" id="MobiDB-lite"/>
    </source>
</evidence>
<dbReference type="GO" id="GO:0022857">
    <property type="term" value="F:transmembrane transporter activity"/>
    <property type="evidence" value="ECO:0007669"/>
    <property type="project" value="InterPro"/>
</dbReference>
<keyword evidence="12" id="KW-1185">Reference proteome</keyword>
<evidence type="ECO:0000256" key="4">
    <source>
        <dbReference type="ARBA" id="ARBA00022692"/>
    </source>
</evidence>
<reference evidence="11 12" key="1">
    <citation type="submission" date="2018-07" db="EMBL/GenBank/DDBJ databases">
        <title>Draft genome of the type strain Streptomyces armeniacus ATCC 15676.</title>
        <authorList>
            <person name="Labana P."/>
            <person name="Gosse J.T."/>
            <person name="Boddy C.N."/>
        </authorList>
    </citation>
    <scope>NUCLEOTIDE SEQUENCE [LARGE SCALE GENOMIC DNA]</scope>
    <source>
        <strain evidence="11 12">ATCC 15676</strain>
    </source>
</reference>
<evidence type="ECO:0000256" key="7">
    <source>
        <dbReference type="ARBA" id="ARBA00023251"/>
    </source>
</evidence>
<dbReference type="Gene3D" id="1.20.1250.20">
    <property type="entry name" value="MFS general substrate transporter like domains"/>
    <property type="match status" value="1"/>
</dbReference>
<feature type="transmembrane region" description="Helical" evidence="9">
    <location>
        <begin position="192"/>
        <end position="212"/>
    </location>
</feature>
<keyword evidence="7" id="KW-0046">Antibiotic resistance</keyword>
<evidence type="ECO:0000256" key="1">
    <source>
        <dbReference type="ARBA" id="ARBA00004651"/>
    </source>
</evidence>
<feature type="transmembrane region" description="Helical" evidence="9">
    <location>
        <begin position="394"/>
        <end position="411"/>
    </location>
</feature>
<feature type="region of interest" description="Disordered" evidence="8">
    <location>
        <begin position="70"/>
        <end position="91"/>
    </location>
</feature>
<dbReference type="SUPFAM" id="SSF103473">
    <property type="entry name" value="MFS general substrate transporter"/>
    <property type="match status" value="1"/>
</dbReference>
<dbReference type="GO" id="GO:0005886">
    <property type="term" value="C:plasma membrane"/>
    <property type="evidence" value="ECO:0007669"/>
    <property type="project" value="UniProtKB-SubCell"/>
</dbReference>
<organism evidence="11 12">
    <name type="scientific">Streptomyces armeniacus</name>
    <dbReference type="NCBI Taxonomy" id="83291"/>
    <lineage>
        <taxon>Bacteria</taxon>
        <taxon>Bacillati</taxon>
        <taxon>Actinomycetota</taxon>
        <taxon>Actinomycetes</taxon>
        <taxon>Kitasatosporales</taxon>
        <taxon>Streptomycetaceae</taxon>
        <taxon>Streptomyces</taxon>
    </lineage>
</organism>
<feature type="transmembrane region" description="Helical" evidence="9">
    <location>
        <begin position="359"/>
        <end position="382"/>
    </location>
</feature>
<dbReference type="EMBL" id="CP031320">
    <property type="protein sequence ID" value="AXK36252.1"/>
    <property type="molecule type" value="Genomic_DNA"/>
</dbReference>
<feature type="transmembrane region" description="Helical" evidence="9">
    <location>
        <begin position="130"/>
        <end position="150"/>
    </location>
</feature>
<evidence type="ECO:0000313" key="12">
    <source>
        <dbReference type="Proteomes" id="UP000254425"/>
    </source>
</evidence>
<feature type="transmembrane region" description="Helical" evidence="9">
    <location>
        <begin position="423"/>
        <end position="443"/>
    </location>
</feature>
<name>A0A345XX86_9ACTN</name>
<feature type="transmembrane region" description="Helical" evidence="9">
    <location>
        <begin position="253"/>
        <end position="271"/>
    </location>
</feature>
<keyword evidence="3" id="KW-1003">Cell membrane</keyword>
<dbReference type="Gene3D" id="1.20.1720.10">
    <property type="entry name" value="Multidrug resistance protein D"/>
    <property type="match status" value="1"/>
</dbReference>
<dbReference type="InterPro" id="IPR036259">
    <property type="entry name" value="MFS_trans_sf"/>
</dbReference>
<evidence type="ECO:0000313" key="11">
    <source>
        <dbReference type="EMBL" id="AXK36252.1"/>
    </source>
</evidence>
<feature type="compositionally biased region" description="Low complexity" evidence="8">
    <location>
        <begin position="75"/>
        <end position="91"/>
    </location>
</feature>
<keyword evidence="4 9" id="KW-0812">Transmembrane</keyword>